<keyword evidence="2" id="KW-0067">ATP-binding</keyword>
<dbReference type="PANTHER" id="PTHR16305">
    <property type="entry name" value="TESTICULAR SOLUBLE ADENYLYL CYCLASE"/>
    <property type="match status" value="1"/>
</dbReference>
<evidence type="ECO:0000313" key="4">
    <source>
        <dbReference type="EMBL" id="GAA1949623.1"/>
    </source>
</evidence>
<keyword evidence="5" id="KW-1185">Reference proteome</keyword>
<evidence type="ECO:0000259" key="3">
    <source>
        <dbReference type="Pfam" id="PF13191"/>
    </source>
</evidence>
<feature type="domain" description="Orc1-like AAA ATPase" evidence="3">
    <location>
        <begin position="93"/>
        <end position="262"/>
    </location>
</feature>
<dbReference type="InterPro" id="IPR027417">
    <property type="entry name" value="P-loop_NTPase"/>
</dbReference>
<dbReference type="EMBL" id="BAAAPB010000001">
    <property type="protein sequence ID" value="GAA1949623.1"/>
    <property type="molecule type" value="Genomic_DNA"/>
</dbReference>
<evidence type="ECO:0000256" key="1">
    <source>
        <dbReference type="ARBA" id="ARBA00022741"/>
    </source>
</evidence>
<evidence type="ECO:0000256" key="2">
    <source>
        <dbReference type="ARBA" id="ARBA00022840"/>
    </source>
</evidence>
<reference evidence="4 5" key="1">
    <citation type="journal article" date="2019" name="Int. J. Syst. Evol. Microbiol.">
        <title>The Global Catalogue of Microorganisms (GCM) 10K type strain sequencing project: providing services to taxonomists for standard genome sequencing and annotation.</title>
        <authorList>
            <consortium name="The Broad Institute Genomics Platform"/>
            <consortium name="The Broad Institute Genome Sequencing Center for Infectious Disease"/>
            <person name="Wu L."/>
            <person name="Ma J."/>
        </authorList>
    </citation>
    <scope>NUCLEOTIDE SEQUENCE [LARGE SCALE GENOMIC DNA]</scope>
    <source>
        <strain evidence="4 5">JCM 15309</strain>
    </source>
</reference>
<gene>
    <name evidence="4" type="ORF">GCM10009798_06030</name>
</gene>
<dbReference type="InterPro" id="IPR041664">
    <property type="entry name" value="AAA_16"/>
</dbReference>
<name>A0ABN2QCH1_9ACTN</name>
<proteinExistence type="predicted"/>
<dbReference type="Proteomes" id="UP001500571">
    <property type="component" value="Unassembled WGS sequence"/>
</dbReference>
<sequence>MAGLQRPEVPPGAQRDLVDALHALHHRAGWPSLRTLAHRAGCSHTTVATVFSSPRLPSWGVLEVVVDALGGDVAEFHRLWLAASSPGAASEPRLAGRATELARVRRHLARGSGLLLVTGEAGIGKTRLLDAAVSETSAVLVARGAGLPLSAQVPLLPVADVLRTVLAEEDGRWLAEAIDAGPPYVSGVLRRLLPELDEEVREPVDHPVASGDGWWRQRLFTGVATTWRALAAIRPFAVVIEDLHWADSTTLDLVEHLLTVGPGIPLVGTWRKDDPTVPASVRDWLTRVRRMSDVDELTLAPLTRDETAEQLALLGGQRPTPSQVDRIYRRSVGQPLFTEQLAAQAGDDQPLPDVLADLLDRRLDGLDTASWRLARALGVADRPLSGEVLAAVTDLAPADLTSGLHELADRCLLAAATNRAVELRHPLLAEAIRRRLVGPEAAEEHRRLAIALADRTEPEPAEVAEHWRHADDPGQEIVWRIRAARTAALRFAAALESEQWLRVIELWPDDLREAGTPPVTLAAVYVVAIDALKASMQFDRAIDVVAEAEGRLPDARIEDKAAILVRAADFRGARESADVGLALLEQALALYDELPLSEGHVHALDAQHNQLVLLGRFSEARQVATRAAQVAEAIGQASLHRQMLAIQAWHEADAGDVDRALRTATRAQALLPADVDPRGDIRIGVYVTDMLFRAGASAQKVEAAGARGLEAAATAGIESWQANLIRDNISQALIRAGLISRAATLIDPVTEGPYDVGHWPLHLERAHLDALRGLHAAARARMAPLRDDDTSMLYQTGMMLDRIDIVDQVALIDLWSGVPASALVLLHRLLDDVLGTTLANALGKAFVLTARAAADLAEREGASAAERRTHLRDLMLRRRRGPEDLFATGRADDPALGAAWKAETARLAGEPSIPLWVAAAAEWDKLDRPCDAAYSRWRGAQAALEAGQGTVAQRMLRHAARQAREHVPLTTAIIETEARARPKGPA</sequence>
<protein>
    <submittedName>
        <fullName evidence="4">LuxR family transcriptional regulator</fullName>
    </submittedName>
</protein>
<keyword evidence="1" id="KW-0547">Nucleotide-binding</keyword>
<dbReference type="Pfam" id="PF13191">
    <property type="entry name" value="AAA_16"/>
    <property type="match status" value="1"/>
</dbReference>
<evidence type="ECO:0000313" key="5">
    <source>
        <dbReference type="Proteomes" id="UP001500571"/>
    </source>
</evidence>
<organism evidence="4 5">
    <name type="scientific">Nocardioides panacihumi</name>
    <dbReference type="NCBI Taxonomy" id="400774"/>
    <lineage>
        <taxon>Bacteria</taxon>
        <taxon>Bacillati</taxon>
        <taxon>Actinomycetota</taxon>
        <taxon>Actinomycetes</taxon>
        <taxon>Propionibacteriales</taxon>
        <taxon>Nocardioidaceae</taxon>
        <taxon>Nocardioides</taxon>
    </lineage>
</organism>
<dbReference type="PANTHER" id="PTHR16305:SF35">
    <property type="entry name" value="TRANSCRIPTIONAL ACTIVATOR DOMAIN"/>
    <property type="match status" value="1"/>
</dbReference>
<accession>A0ABN2QCH1</accession>
<dbReference type="SUPFAM" id="SSF52540">
    <property type="entry name" value="P-loop containing nucleoside triphosphate hydrolases"/>
    <property type="match status" value="1"/>
</dbReference>
<comment type="caution">
    <text evidence="4">The sequence shown here is derived from an EMBL/GenBank/DDBJ whole genome shotgun (WGS) entry which is preliminary data.</text>
</comment>